<reference evidence="2" key="1">
    <citation type="submission" date="2021-07" db="EMBL/GenBank/DDBJ databases">
        <authorList>
            <person name="Catto M.A."/>
            <person name="Jacobson A."/>
            <person name="Kennedy G."/>
            <person name="Labadie P."/>
            <person name="Hunt B.G."/>
            <person name="Srinivasan R."/>
        </authorList>
    </citation>
    <scope>NUCLEOTIDE SEQUENCE</scope>
    <source>
        <strain evidence="2">PL_HMW_Pooled</strain>
        <tissue evidence="2">Head</tissue>
    </source>
</reference>
<sequence length="92" mass="10002">MRPTLAPSAPAALACQGAPVRPGLSVPRPPRGFAPHRTDHPPVWSEEKMRTSGLSGEQGHTRSAATNLEQLAREELEEPTWELSPEPKCRVS</sequence>
<evidence type="ECO:0000313" key="2">
    <source>
        <dbReference type="EMBL" id="KAK3923280.1"/>
    </source>
</evidence>
<proteinExistence type="predicted"/>
<dbReference type="Proteomes" id="UP001219518">
    <property type="component" value="Unassembled WGS sequence"/>
</dbReference>
<organism evidence="2 3">
    <name type="scientific">Frankliniella fusca</name>
    <dbReference type="NCBI Taxonomy" id="407009"/>
    <lineage>
        <taxon>Eukaryota</taxon>
        <taxon>Metazoa</taxon>
        <taxon>Ecdysozoa</taxon>
        <taxon>Arthropoda</taxon>
        <taxon>Hexapoda</taxon>
        <taxon>Insecta</taxon>
        <taxon>Pterygota</taxon>
        <taxon>Neoptera</taxon>
        <taxon>Paraneoptera</taxon>
        <taxon>Thysanoptera</taxon>
        <taxon>Terebrantia</taxon>
        <taxon>Thripoidea</taxon>
        <taxon>Thripidae</taxon>
        <taxon>Frankliniella</taxon>
    </lineage>
</organism>
<feature type="region of interest" description="Disordered" evidence="1">
    <location>
        <begin position="18"/>
        <end position="62"/>
    </location>
</feature>
<evidence type="ECO:0000256" key="1">
    <source>
        <dbReference type="SAM" id="MobiDB-lite"/>
    </source>
</evidence>
<accession>A0AAE1HMG9</accession>
<protein>
    <submittedName>
        <fullName evidence="2">Histone acetyltransferase</fullName>
    </submittedName>
</protein>
<comment type="caution">
    <text evidence="2">The sequence shown here is derived from an EMBL/GenBank/DDBJ whole genome shotgun (WGS) entry which is preliminary data.</text>
</comment>
<dbReference type="EMBL" id="JAHWGI010001142">
    <property type="protein sequence ID" value="KAK3923280.1"/>
    <property type="molecule type" value="Genomic_DNA"/>
</dbReference>
<name>A0AAE1HMG9_9NEOP</name>
<dbReference type="AlphaFoldDB" id="A0AAE1HMG9"/>
<gene>
    <name evidence="2" type="ORF">KUF71_000362</name>
</gene>
<keyword evidence="3" id="KW-1185">Reference proteome</keyword>
<feature type="compositionally biased region" description="Basic and acidic residues" evidence="1">
    <location>
        <begin position="36"/>
        <end position="50"/>
    </location>
</feature>
<dbReference type="PROSITE" id="PS51257">
    <property type="entry name" value="PROKAR_LIPOPROTEIN"/>
    <property type="match status" value="1"/>
</dbReference>
<evidence type="ECO:0000313" key="3">
    <source>
        <dbReference type="Proteomes" id="UP001219518"/>
    </source>
</evidence>
<reference evidence="2" key="2">
    <citation type="journal article" date="2023" name="BMC Genomics">
        <title>Pest status, molecular evolution, and epigenetic factors derived from the genome assembly of Frankliniella fusca, a thysanopteran phytovirus vector.</title>
        <authorList>
            <person name="Catto M.A."/>
            <person name="Labadie P.E."/>
            <person name="Jacobson A.L."/>
            <person name="Kennedy G.G."/>
            <person name="Srinivasan R."/>
            <person name="Hunt B.G."/>
        </authorList>
    </citation>
    <scope>NUCLEOTIDE SEQUENCE</scope>
    <source>
        <strain evidence="2">PL_HMW_Pooled</strain>
    </source>
</reference>